<gene>
    <name evidence="4" type="primary">LOC114335618</name>
</gene>
<evidence type="ECO:0000256" key="1">
    <source>
        <dbReference type="SAM" id="SignalP"/>
    </source>
</evidence>
<dbReference type="Proteomes" id="UP001652700">
    <property type="component" value="Unplaced"/>
</dbReference>
<sequence>MSITNYIVILASILIASTAAQRGFYAGSSPKGIPGVAARFRPGGSLYNPPQDVGTSSRFGDSRFGAGLNRGNQGPVSFTGNQGVASSFGAGNSISGPVVTGRFFNIIIHNQWRTYVYDPFADAWYPKRY</sequence>
<dbReference type="KEGG" id="dvv:114335618"/>
<reference evidence="2" key="2">
    <citation type="submission" date="2025-05" db="UniProtKB">
        <authorList>
            <consortium name="EnsemblMetazoa"/>
        </authorList>
    </citation>
    <scope>IDENTIFICATION</scope>
</reference>
<keyword evidence="3" id="KW-1185">Reference proteome</keyword>
<feature type="signal peptide" evidence="1">
    <location>
        <begin position="1"/>
        <end position="20"/>
    </location>
</feature>
<protein>
    <submittedName>
        <fullName evidence="4">Uncharacterized protein LOC114335618</fullName>
    </submittedName>
</protein>
<dbReference type="OrthoDB" id="6612236at2759"/>
<dbReference type="GeneID" id="114335618"/>
<evidence type="ECO:0000313" key="2">
    <source>
        <dbReference type="EnsemblMetazoa" id="XP_028141682.1"/>
    </source>
</evidence>
<name>A0A6P7G3T3_DIAVI</name>
<organism evidence="4">
    <name type="scientific">Diabrotica virgifera virgifera</name>
    <name type="common">western corn rootworm</name>
    <dbReference type="NCBI Taxonomy" id="50390"/>
    <lineage>
        <taxon>Eukaryota</taxon>
        <taxon>Metazoa</taxon>
        <taxon>Ecdysozoa</taxon>
        <taxon>Arthropoda</taxon>
        <taxon>Hexapoda</taxon>
        <taxon>Insecta</taxon>
        <taxon>Pterygota</taxon>
        <taxon>Neoptera</taxon>
        <taxon>Endopterygota</taxon>
        <taxon>Coleoptera</taxon>
        <taxon>Polyphaga</taxon>
        <taxon>Cucujiformia</taxon>
        <taxon>Chrysomeloidea</taxon>
        <taxon>Chrysomelidae</taxon>
        <taxon>Galerucinae</taxon>
        <taxon>Diabroticina</taxon>
        <taxon>Diabroticites</taxon>
        <taxon>Diabrotica</taxon>
    </lineage>
</organism>
<reference evidence="4" key="1">
    <citation type="submission" date="2025-04" db="UniProtKB">
        <authorList>
            <consortium name="RefSeq"/>
        </authorList>
    </citation>
    <scope>IDENTIFICATION</scope>
    <source>
        <tissue evidence="4">Whole insect</tissue>
    </source>
</reference>
<evidence type="ECO:0000313" key="4">
    <source>
        <dbReference type="RefSeq" id="XP_028141682.1"/>
    </source>
</evidence>
<dbReference type="EnsemblMetazoa" id="XM_028285881.2">
    <property type="protein sequence ID" value="XP_028141682.1"/>
    <property type="gene ID" value="LOC114335618"/>
</dbReference>
<accession>A0A6P7G3T3</accession>
<dbReference type="AlphaFoldDB" id="A0A6P7G3T3"/>
<proteinExistence type="predicted"/>
<keyword evidence="1" id="KW-0732">Signal</keyword>
<dbReference type="InParanoid" id="A0A6P7G3T3"/>
<dbReference type="RefSeq" id="XP_028141682.1">
    <property type="nucleotide sequence ID" value="XM_028285881.1"/>
</dbReference>
<feature type="chain" id="PRO_5028035671" evidence="1">
    <location>
        <begin position="21"/>
        <end position="129"/>
    </location>
</feature>
<evidence type="ECO:0000313" key="3">
    <source>
        <dbReference type="Proteomes" id="UP001652700"/>
    </source>
</evidence>